<keyword evidence="3" id="KW-0804">Transcription</keyword>
<dbReference type="PANTHER" id="PTHR30136:SF24">
    <property type="entry name" value="HTH-TYPE TRANSCRIPTIONAL REPRESSOR ALLR"/>
    <property type="match status" value="1"/>
</dbReference>
<dbReference type="SUPFAM" id="SSF46785">
    <property type="entry name" value="Winged helix' DNA-binding domain"/>
    <property type="match status" value="1"/>
</dbReference>
<evidence type="ECO:0000256" key="3">
    <source>
        <dbReference type="ARBA" id="ARBA00023163"/>
    </source>
</evidence>
<protein>
    <submittedName>
        <fullName evidence="6">IclR family transcriptional regulator</fullName>
    </submittedName>
</protein>
<evidence type="ECO:0000256" key="1">
    <source>
        <dbReference type="ARBA" id="ARBA00023015"/>
    </source>
</evidence>
<gene>
    <name evidence="6" type="ORF">NZD86_05905</name>
</gene>
<keyword evidence="7" id="KW-1185">Reference proteome</keyword>
<proteinExistence type="predicted"/>
<feature type="domain" description="HTH iclR-type" evidence="4">
    <location>
        <begin position="5"/>
        <end position="68"/>
    </location>
</feature>
<dbReference type="InterPro" id="IPR029016">
    <property type="entry name" value="GAF-like_dom_sf"/>
</dbReference>
<evidence type="ECO:0000313" key="7">
    <source>
        <dbReference type="Proteomes" id="UP001164803"/>
    </source>
</evidence>
<evidence type="ECO:0000256" key="2">
    <source>
        <dbReference type="ARBA" id="ARBA00023125"/>
    </source>
</evidence>
<evidence type="ECO:0000259" key="4">
    <source>
        <dbReference type="PROSITE" id="PS51077"/>
    </source>
</evidence>
<dbReference type="Proteomes" id="UP001164803">
    <property type="component" value="Chromosome"/>
</dbReference>
<dbReference type="InterPro" id="IPR014757">
    <property type="entry name" value="Tscrpt_reg_IclR_C"/>
</dbReference>
<name>A0ABY6Z560_9BACL</name>
<dbReference type="RefSeq" id="WP_268045565.1">
    <property type="nucleotide sequence ID" value="NZ_CP104064.1"/>
</dbReference>
<dbReference type="PANTHER" id="PTHR30136">
    <property type="entry name" value="HELIX-TURN-HELIX TRANSCRIPTIONAL REGULATOR, ICLR FAMILY"/>
    <property type="match status" value="1"/>
</dbReference>
<dbReference type="Pfam" id="PF09339">
    <property type="entry name" value="HTH_IclR"/>
    <property type="match status" value="1"/>
</dbReference>
<dbReference type="Gene3D" id="3.30.450.40">
    <property type="match status" value="1"/>
</dbReference>
<dbReference type="InterPro" id="IPR011991">
    <property type="entry name" value="ArsR-like_HTH"/>
</dbReference>
<dbReference type="PROSITE" id="PS51078">
    <property type="entry name" value="ICLR_ED"/>
    <property type="match status" value="1"/>
</dbReference>
<reference evidence="6" key="1">
    <citation type="submission" date="2022-08" db="EMBL/GenBank/DDBJ databases">
        <title>Alicyclobacillus dauci DSM2870, complete genome.</title>
        <authorList>
            <person name="Wang Q."/>
            <person name="Cai R."/>
            <person name="Wang Z."/>
        </authorList>
    </citation>
    <scope>NUCLEOTIDE SEQUENCE</scope>
    <source>
        <strain evidence="6">DSM 28700</strain>
    </source>
</reference>
<dbReference type="InterPro" id="IPR005471">
    <property type="entry name" value="Tscrpt_reg_IclR_N"/>
</dbReference>
<dbReference type="CDD" id="cd00090">
    <property type="entry name" value="HTH_ARSR"/>
    <property type="match status" value="1"/>
</dbReference>
<dbReference type="Gene3D" id="1.10.10.10">
    <property type="entry name" value="Winged helix-like DNA-binding domain superfamily/Winged helix DNA-binding domain"/>
    <property type="match status" value="1"/>
</dbReference>
<organism evidence="6 7">
    <name type="scientific">Alicyclobacillus dauci</name>
    <dbReference type="NCBI Taxonomy" id="1475485"/>
    <lineage>
        <taxon>Bacteria</taxon>
        <taxon>Bacillati</taxon>
        <taxon>Bacillota</taxon>
        <taxon>Bacilli</taxon>
        <taxon>Bacillales</taxon>
        <taxon>Alicyclobacillaceae</taxon>
        <taxon>Alicyclobacillus</taxon>
    </lineage>
</organism>
<dbReference type="InterPro" id="IPR036390">
    <property type="entry name" value="WH_DNA-bd_sf"/>
</dbReference>
<dbReference type="EMBL" id="CP104064">
    <property type="protein sequence ID" value="WAH38022.1"/>
    <property type="molecule type" value="Genomic_DNA"/>
</dbReference>
<evidence type="ECO:0000259" key="5">
    <source>
        <dbReference type="PROSITE" id="PS51078"/>
    </source>
</evidence>
<keyword evidence="1" id="KW-0805">Transcription regulation</keyword>
<feature type="domain" description="IclR-ED" evidence="5">
    <location>
        <begin position="69"/>
        <end position="253"/>
    </location>
</feature>
<dbReference type="InterPro" id="IPR050707">
    <property type="entry name" value="HTH_MetabolicPath_Reg"/>
</dbReference>
<dbReference type="PROSITE" id="PS51077">
    <property type="entry name" value="HTH_ICLR"/>
    <property type="match status" value="1"/>
</dbReference>
<sequence>MDYHVPSVELAAKILKLLSRYKYKACSLTEIAAKLEMNKTTCLRVLRTLEREDFIRYDGETRKYSLGPYLIPLGNRASELVDLVSSAITELPTIAEQTGFTCVLVERLRNGKLIYIASAEPPREDVRITVSVGQQFPDIGAAFGRCFLAYDDEARWHELIAKGLPRYTDDTVVDGNVFLERLRDTRQLGYTVSHGELTPGFSSIAVPIFNKFGTVELVLAGLMVTSQISEEIETRTVRVLLDASERLSEWYGYQRRAPMERRV</sequence>
<dbReference type="SUPFAM" id="SSF55781">
    <property type="entry name" value="GAF domain-like"/>
    <property type="match status" value="1"/>
</dbReference>
<accession>A0ABY6Z560</accession>
<dbReference type="InterPro" id="IPR036388">
    <property type="entry name" value="WH-like_DNA-bd_sf"/>
</dbReference>
<dbReference type="SMART" id="SM00346">
    <property type="entry name" value="HTH_ICLR"/>
    <property type="match status" value="1"/>
</dbReference>
<evidence type="ECO:0000313" key="6">
    <source>
        <dbReference type="EMBL" id="WAH38022.1"/>
    </source>
</evidence>
<keyword evidence="2" id="KW-0238">DNA-binding</keyword>
<dbReference type="Pfam" id="PF01614">
    <property type="entry name" value="IclR_C"/>
    <property type="match status" value="1"/>
</dbReference>